<protein>
    <recommendedName>
        <fullName evidence="3">PD-(D/E)XK motif protein</fullName>
    </recommendedName>
</protein>
<dbReference type="HOGENOM" id="CLU_069764_0_1_5"/>
<proteinExistence type="predicted"/>
<name>D5BTE4_PUNMI</name>
<dbReference type="EMBL" id="CP001751">
    <property type="protein sequence ID" value="ADE39541.1"/>
    <property type="molecule type" value="Genomic_DNA"/>
</dbReference>
<accession>D5BTE4</accession>
<dbReference type="InterPro" id="IPR025534">
    <property type="entry name" value="DUF4420"/>
</dbReference>
<dbReference type="Proteomes" id="UP000007460">
    <property type="component" value="Chromosome"/>
</dbReference>
<organism evidence="1 2">
    <name type="scientific">Puniceispirillum marinum (strain IMCC1322)</name>
    <dbReference type="NCBI Taxonomy" id="488538"/>
    <lineage>
        <taxon>Bacteria</taxon>
        <taxon>Pseudomonadati</taxon>
        <taxon>Pseudomonadota</taxon>
        <taxon>Alphaproteobacteria</taxon>
        <taxon>Candidatus Puniceispirillales</taxon>
        <taxon>Candidatus Puniceispirillaceae</taxon>
        <taxon>Candidatus Puniceispirillum</taxon>
    </lineage>
</organism>
<gene>
    <name evidence="1" type="ordered locus">SAR116_1298</name>
</gene>
<keyword evidence="2" id="KW-1185">Reference proteome</keyword>
<dbReference type="RefSeq" id="WP_013046168.1">
    <property type="nucleotide sequence ID" value="NC_014010.1"/>
</dbReference>
<dbReference type="AlphaFoldDB" id="D5BTE4"/>
<evidence type="ECO:0008006" key="3">
    <source>
        <dbReference type="Google" id="ProtNLM"/>
    </source>
</evidence>
<sequence length="333" mass="37508">MHDETNPWSHLSIPDKPNSYSSRRVATPTSHSFYWAKNDLGQCCLIFSCASDTKVKIDEVKLKGILLEQHISNEKQFNLIIKLIDDPSRDIFRTICNDLVASTRTIDAKKPSTVVLAINARLKRWQELLGKKKSDLLSNSEQLGLFGELSILNEYFLENFKPITAIATWRGPSGSEQDFGFGEHLVEVKSQFSTSDSKIQINSLEQLDDISGYIWLVHQTFAANEHKSGISRTLNAIVSEISSKIDSDIFAMDSFKTILLEIGFEADPAYDEVAYELAQRTFFKVSDAFPRIKRSSTPSEIISARYVVDIGLASHLSISENQFLGEVFRNEQA</sequence>
<dbReference type="STRING" id="488538.SAR116_1298"/>
<dbReference type="KEGG" id="apb:SAR116_1298"/>
<dbReference type="eggNOG" id="ENOG502Z9WJ">
    <property type="taxonomic scope" value="Bacteria"/>
</dbReference>
<dbReference type="Pfam" id="PF14390">
    <property type="entry name" value="DUF4420"/>
    <property type="match status" value="1"/>
</dbReference>
<reference evidence="1 2" key="1">
    <citation type="journal article" date="2010" name="J. Bacteriol.">
        <title>Complete genome sequence of "Candidatus Puniceispirillum marinum" IMCC1322, a representative of the SAR116 clade in the Alphaproteobacteria.</title>
        <authorList>
            <person name="Oh H.M."/>
            <person name="Kwon K.K."/>
            <person name="Kang I."/>
            <person name="Kang S.G."/>
            <person name="Lee J.H."/>
            <person name="Kim S.J."/>
            <person name="Cho J.C."/>
        </authorList>
    </citation>
    <scope>NUCLEOTIDE SEQUENCE [LARGE SCALE GENOMIC DNA]</scope>
    <source>
        <strain evidence="1 2">IMCC1322</strain>
    </source>
</reference>
<evidence type="ECO:0000313" key="1">
    <source>
        <dbReference type="EMBL" id="ADE39541.1"/>
    </source>
</evidence>
<evidence type="ECO:0000313" key="2">
    <source>
        <dbReference type="Proteomes" id="UP000007460"/>
    </source>
</evidence>